<evidence type="ECO:0000313" key="2">
    <source>
        <dbReference type="Proteomes" id="UP000234681"/>
    </source>
</evidence>
<protein>
    <submittedName>
        <fullName evidence="1">RCG49789</fullName>
    </submittedName>
</protein>
<name>A6K4G4_RAT</name>
<evidence type="ECO:0000313" key="1">
    <source>
        <dbReference type="EMBL" id="EDL96185.1"/>
    </source>
</evidence>
<dbReference type="Proteomes" id="UP000234681">
    <property type="component" value="Chromosome 10"/>
</dbReference>
<organism evidence="1 2">
    <name type="scientific">Rattus norvegicus</name>
    <name type="common">Rat</name>
    <dbReference type="NCBI Taxonomy" id="10116"/>
    <lineage>
        <taxon>Eukaryota</taxon>
        <taxon>Metazoa</taxon>
        <taxon>Chordata</taxon>
        <taxon>Craniata</taxon>
        <taxon>Vertebrata</taxon>
        <taxon>Euteleostomi</taxon>
        <taxon>Mammalia</taxon>
        <taxon>Eutheria</taxon>
        <taxon>Euarchontoglires</taxon>
        <taxon>Glires</taxon>
        <taxon>Rodentia</taxon>
        <taxon>Myomorpha</taxon>
        <taxon>Muroidea</taxon>
        <taxon>Muridae</taxon>
        <taxon>Murinae</taxon>
        <taxon>Rattus</taxon>
    </lineage>
</organism>
<dbReference type="AlphaFoldDB" id="A6K4G4"/>
<reference evidence="1 2" key="1">
    <citation type="submission" date="2005-07" db="EMBL/GenBank/DDBJ databases">
        <authorList>
            <person name="Mural R.J."/>
            <person name="Li P.W."/>
            <person name="Adams M.D."/>
            <person name="Amanatides P.G."/>
            <person name="Baden-Tillson H."/>
            <person name="Barnstead M."/>
            <person name="Chin S.H."/>
            <person name="Dew I."/>
            <person name="Evans C.A."/>
            <person name="Ferriera S."/>
            <person name="Flanigan M."/>
            <person name="Fosler C."/>
            <person name="Glodek A."/>
            <person name="Gu Z."/>
            <person name="Holt R.A."/>
            <person name="Jennings D."/>
            <person name="Kraft C.L."/>
            <person name="Lu F."/>
            <person name="Nguyen T."/>
            <person name="Nusskern D.R."/>
            <person name="Pfannkoch C.M."/>
            <person name="Sitter C."/>
            <person name="Sutton G.G."/>
            <person name="Venter J.C."/>
            <person name="Wang Z."/>
            <person name="Woodage T."/>
            <person name="Zheng X.H."/>
            <person name="Zhong F."/>
        </authorList>
    </citation>
    <scope>NUCLEOTIDE SEQUENCE [LARGE SCALE GENOMIC DNA]</scope>
    <source>
        <strain>BN</strain>
        <strain evidence="2">Sprague-Dawley</strain>
    </source>
</reference>
<accession>A6K4G4</accession>
<dbReference type="EMBL" id="CH474017">
    <property type="protein sequence ID" value="EDL96185.1"/>
    <property type="molecule type" value="Genomic_DNA"/>
</dbReference>
<sequence>MKDGGPSKCKQVDSPSSLNCCFLGTLFQENLFLRRSYWIQCRDQQTKRTPAIMDVATSYLLYLRLREHEEGGAEGVKEPGHLGLQTKVFS</sequence>
<gene>
    <name evidence="1" type="ORF">rCG_49789</name>
</gene>
<proteinExistence type="predicted"/>